<evidence type="ECO:0000313" key="5">
    <source>
        <dbReference type="Proteomes" id="UP000054624"/>
    </source>
</evidence>
<dbReference type="SUPFAM" id="SSF51556">
    <property type="entry name" value="Metallo-dependent hydrolases"/>
    <property type="match status" value="1"/>
</dbReference>
<organism evidence="4 5">
    <name type="scientific">Caballeronia temeraria</name>
    <dbReference type="NCBI Taxonomy" id="1777137"/>
    <lineage>
        <taxon>Bacteria</taxon>
        <taxon>Pseudomonadati</taxon>
        <taxon>Pseudomonadota</taxon>
        <taxon>Betaproteobacteria</taxon>
        <taxon>Burkholderiales</taxon>
        <taxon>Burkholderiaceae</taxon>
        <taxon>Caballeronia</taxon>
    </lineage>
</organism>
<dbReference type="InterPro" id="IPR006680">
    <property type="entry name" value="Amidohydro-rel"/>
</dbReference>
<dbReference type="STRING" id="1777137.AWB76_02404"/>
<accession>A0A158AH39</accession>
<gene>
    <name evidence="4" type="ORF">AWB76_02404</name>
</gene>
<dbReference type="NCBIfam" id="NF006056">
    <property type="entry name" value="PRK08204.1"/>
    <property type="match status" value="1"/>
</dbReference>
<evidence type="ECO:0000256" key="1">
    <source>
        <dbReference type="ARBA" id="ARBA00006745"/>
    </source>
</evidence>
<dbReference type="SUPFAM" id="SSF51338">
    <property type="entry name" value="Composite domain of metallo-dependent hydrolases"/>
    <property type="match status" value="1"/>
</dbReference>
<dbReference type="Proteomes" id="UP000054624">
    <property type="component" value="Unassembled WGS sequence"/>
</dbReference>
<keyword evidence="2" id="KW-0378">Hydrolase</keyword>
<dbReference type="Pfam" id="PF01979">
    <property type="entry name" value="Amidohydro_1"/>
    <property type="match status" value="1"/>
</dbReference>
<dbReference type="RefSeq" id="WP_063936329.1">
    <property type="nucleotide sequence ID" value="NZ_FCOI02000006.1"/>
</dbReference>
<comment type="similarity">
    <text evidence="1">Belongs to the metallo-dependent hydrolases superfamily. ATZ/TRZ family.</text>
</comment>
<dbReference type="PANTHER" id="PTHR43794">
    <property type="entry name" value="AMINOHYDROLASE SSNA-RELATED"/>
    <property type="match status" value="1"/>
</dbReference>
<dbReference type="Gene3D" id="3.20.20.140">
    <property type="entry name" value="Metal-dependent hydrolases"/>
    <property type="match status" value="1"/>
</dbReference>
<sequence length="457" mass="49835">MSHRTLIRNSSIISVDPAIGNLDRGDVLIEGSRIRAVGPNLDAADAQIIDGTGTIVMPGMIDTHRHMWQTTLRNIAADWTLDQYFAGVRGQLGEHFRAEDIYLANLAGAYEALNGGVTTVLDWSHNMNTPAHTDAAVEALKASHGRFVMCYGNSNEEWLPVSGLPTSRDVRRVKLQHFSSSDDLVQLGMALRGPQYATKEVTRDDWALARDLGARISVHVGDGAWGKKRPVEWLMQNGLLGDDVICSHCNSLADDEFDMMADSGCSASMTPEIELQMGHGWPVTGRLLKVGMKPSIGIDIATCNSGHLFQTMRTVLLVERAWAHDRADRSDTTVERLPVDTQDAIEFATINGAKALGLDHKIGSITPGKDADIVMIRADNLEMMPLNNPVGAVVLAGHPGLVDSVWVAGRAVKRHGKLIDVDEQRVLRELSLSRDHVLSRAGVAPGERFIPAPYQAR</sequence>
<keyword evidence="5" id="KW-1185">Reference proteome</keyword>
<protein>
    <submittedName>
        <fullName evidence="4">Chrolohydrolase</fullName>
    </submittedName>
</protein>
<evidence type="ECO:0000313" key="4">
    <source>
        <dbReference type="EMBL" id="SAK57132.1"/>
    </source>
</evidence>
<dbReference type="Gene3D" id="2.30.40.10">
    <property type="entry name" value="Urease, subunit C, domain 1"/>
    <property type="match status" value="1"/>
</dbReference>
<dbReference type="OrthoDB" id="9807210at2"/>
<evidence type="ECO:0000259" key="3">
    <source>
        <dbReference type="Pfam" id="PF01979"/>
    </source>
</evidence>
<reference evidence="5" key="1">
    <citation type="submission" date="2016-01" db="EMBL/GenBank/DDBJ databases">
        <authorList>
            <person name="Peeters Charlotte."/>
        </authorList>
    </citation>
    <scope>NUCLEOTIDE SEQUENCE [LARGE SCALE GENOMIC DNA]</scope>
</reference>
<dbReference type="EMBL" id="FCOI02000006">
    <property type="protein sequence ID" value="SAK57132.1"/>
    <property type="molecule type" value="Genomic_DNA"/>
</dbReference>
<dbReference type="AlphaFoldDB" id="A0A158AH39"/>
<dbReference type="InterPro" id="IPR011059">
    <property type="entry name" value="Metal-dep_hydrolase_composite"/>
</dbReference>
<dbReference type="InterPro" id="IPR032466">
    <property type="entry name" value="Metal_Hydrolase"/>
</dbReference>
<dbReference type="GO" id="GO:0016810">
    <property type="term" value="F:hydrolase activity, acting on carbon-nitrogen (but not peptide) bonds"/>
    <property type="evidence" value="ECO:0007669"/>
    <property type="project" value="InterPro"/>
</dbReference>
<dbReference type="InterPro" id="IPR050287">
    <property type="entry name" value="MTA/SAH_deaminase"/>
</dbReference>
<feature type="domain" description="Amidohydrolase-related" evidence="3">
    <location>
        <begin position="55"/>
        <end position="412"/>
    </location>
</feature>
<dbReference type="PANTHER" id="PTHR43794:SF11">
    <property type="entry name" value="AMIDOHYDROLASE-RELATED DOMAIN-CONTAINING PROTEIN"/>
    <property type="match status" value="1"/>
</dbReference>
<evidence type="ECO:0000256" key="2">
    <source>
        <dbReference type="ARBA" id="ARBA00022801"/>
    </source>
</evidence>
<name>A0A158AH39_9BURK</name>
<proteinExistence type="inferred from homology"/>